<reference evidence="7 8" key="1">
    <citation type="submission" date="2016-03" db="EMBL/GenBank/DDBJ databases">
        <title>Complete genome sequence of Shewanella psychrophila WP2, a deep sea bacterium isolated from west Pacific sediment.</title>
        <authorList>
            <person name="Xu G."/>
            <person name="Jian H."/>
        </authorList>
    </citation>
    <scope>NUCLEOTIDE SEQUENCE [LARGE SCALE GENOMIC DNA]</scope>
    <source>
        <strain evidence="7 8">WP2</strain>
    </source>
</reference>
<keyword evidence="3 6" id="KW-0812">Transmembrane</keyword>
<dbReference type="GO" id="GO:0022857">
    <property type="term" value="F:transmembrane transporter activity"/>
    <property type="evidence" value="ECO:0007669"/>
    <property type="project" value="InterPro"/>
</dbReference>
<dbReference type="STRING" id="225848.Sps_01764"/>
<name>A0A1S6HN41_9GAMM</name>
<dbReference type="RefSeq" id="WP_149027248.1">
    <property type="nucleotide sequence ID" value="NZ_CP014782.1"/>
</dbReference>
<dbReference type="PANTHER" id="PTHR12778">
    <property type="entry name" value="SOLUTE CARRIER FAMILY 33 ACETYL-COA TRANSPORTER -RELATED"/>
    <property type="match status" value="1"/>
</dbReference>
<keyword evidence="8" id="KW-1185">Reference proteome</keyword>
<dbReference type="SUPFAM" id="SSF103473">
    <property type="entry name" value="MFS general substrate transporter"/>
    <property type="match status" value="1"/>
</dbReference>
<dbReference type="EMBL" id="CP014782">
    <property type="protein sequence ID" value="AQS36928.1"/>
    <property type="molecule type" value="Genomic_DNA"/>
</dbReference>
<feature type="transmembrane region" description="Helical" evidence="6">
    <location>
        <begin position="384"/>
        <end position="401"/>
    </location>
</feature>
<feature type="transmembrane region" description="Helical" evidence="6">
    <location>
        <begin position="361"/>
        <end position="378"/>
    </location>
</feature>
<dbReference type="GO" id="GO:0016020">
    <property type="term" value="C:membrane"/>
    <property type="evidence" value="ECO:0007669"/>
    <property type="project" value="UniProtKB-SubCell"/>
</dbReference>
<dbReference type="InterPro" id="IPR004752">
    <property type="entry name" value="AmpG_permease/AT-1"/>
</dbReference>
<feature type="transmembrane region" description="Helical" evidence="6">
    <location>
        <begin position="229"/>
        <end position="251"/>
    </location>
</feature>
<comment type="subcellular location">
    <subcellularLocation>
        <location evidence="1">Membrane</location>
        <topology evidence="1">Multi-pass membrane protein</topology>
    </subcellularLocation>
</comment>
<dbReference type="KEGG" id="spsw:Sps_01764"/>
<feature type="transmembrane region" description="Helical" evidence="6">
    <location>
        <begin position="112"/>
        <end position="131"/>
    </location>
</feature>
<dbReference type="Gene3D" id="1.20.1250.20">
    <property type="entry name" value="MFS general substrate transporter like domains"/>
    <property type="match status" value="2"/>
</dbReference>
<feature type="transmembrane region" description="Helical" evidence="6">
    <location>
        <begin position="322"/>
        <end position="341"/>
    </location>
</feature>
<sequence length="423" mass="46235">MESTIRNAPGFGLTSLLSVMAGVYTIQSLIGMFTLQGLPAVLRSEGLSTSQIGLFYIAMLPWALKFLWSPYIESLRKQGRTLKNHGYLILFAQVMMLVVLGILALTSALHQITLIFACVLVLALLSTFADISTDGLAVDQLLKSQRRVGNVMQVGGAYLGAIFGGGVFIYLTGTMSWQIAIFVLMGLVVIMSLPTLKLLSKNTTQSGVSDGHIPSLKSAFLNPKIRQGLLLIALCQLGTRGVLSMMMPFLYDRGINLENLGLLTAGGGAITGFVGIVFSGWIIKHISAIKMVTYCLLAEMIAYTGFFFYSAELIHLSYGLEVLFVMNGVIFAAKFVALYTLMMEWSYGKQAGVDFSCFQSMDMIVAIVMAVLCGWIIANFGYEVHYTMAIIATCLAALTLHQSPRTRDQRSFNMSIFNAQEKK</sequence>
<feature type="transmembrane region" description="Helical" evidence="6">
    <location>
        <begin position="263"/>
        <end position="284"/>
    </location>
</feature>
<evidence type="ECO:0000256" key="1">
    <source>
        <dbReference type="ARBA" id="ARBA00004141"/>
    </source>
</evidence>
<dbReference type="InterPro" id="IPR011701">
    <property type="entry name" value="MFS"/>
</dbReference>
<evidence type="ECO:0000256" key="4">
    <source>
        <dbReference type="ARBA" id="ARBA00022989"/>
    </source>
</evidence>
<evidence type="ECO:0000313" key="7">
    <source>
        <dbReference type="EMBL" id="AQS36928.1"/>
    </source>
</evidence>
<feature type="transmembrane region" description="Helical" evidence="6">
    <location>
        <begin position="291"/>
        <end position="310"/>
    </location>
</feature>
<dbReference type="Pfam" id="PF07690">
    <property type="entry name" value="MFS_1"/>
    <property type="match status" value="1"/>
</dbReference>
<keyword evidence="2" id="KW-0813">Transport</keyword>
<dbReference type="AlphaFoldDB" id="A0A1S6HN41"/>
<accession>A0A1S6HN41</accession>
<proteinExistence type="predicted"/>
<feature type="transmembrane region" description="Helical" evidence="6">
    <location>
        <begin position="177"/>
        <end position="196"/>
    </location>
</feature>
<feature type="transmembrane region" description="Helical" evidence="6">
    <location>
        <begin position="47"/>
        <end position="67"/>
    </location>
</feature>
<evidence type="ECO:0000256" key="3">
    <source>
        <dbReference type="ARBA" id="ARBA00022692"/>
    </source>
</evidence>
<keyword evidence="4 6" id="KW-1133">Transmembrane helix</keyword>
<evidence type="ECO:0000256" key="2">
    <source>
        <dbReference type="ARBA" id="ARBA00022448"/>
    </source>
</evidence>
<protein>
    <submittedName>
        <fullName evidence="7">Arabinose efflux permease family protein</fullName>
    </submittedName>
</protein>
<dbReference type="PANTHER" id="PTHR12778:SF10">
    <property type="entry name" value="MAJOR FACILITATOR SUPERFAMILY DOMAIN-CONTAINING PROTEIN 3"/>
    <property type="match status" value="1"/>
</dbReference>
<gene>
    <name evidence="7" type="ORF">Sps_01764</name>
</gene>
<organism evidence="7 8">
    <name type="scientific">Shewanella psychrophila</name>
    <dbReference type="NCBI Taxonomy" id="225848"/>
    <lineage>
        <taxon>Bacteria</taxon>
        <taxon>Pseudomonadati</taxon>
        <taxon>Pseudomonadota</taxon>
        <taxon>Gammaproteobacteria</taxon>
        <taxon>Alteromonadales</taxon>
        <taxon>Shewanellaceae</taxon>
        <taxon>Shewanella</taxon>
    </lineage>
</organism>
<dbReference type="OrthoDB" id="9787815at2"/>
<keyword evidence="5 6" id="KW-0472">Membrane</keyword>
<feature type="transmembrane region" description="Helical" evidence="6">
    <location>
        <begin position="87"/>
        <end position="106"/>
    </location>
</feature>
<evidence type="ECO:0000256" key="5">
    <source>
        <dbReference type="ARBA" id="ARBA00023136"/>
    </source>
</evidence>
<evidence type="ECO:0000313" key="8">
    <source>
        <dbReference type="Proteomes" id="UP000189545"/>
    </source>
</evidence>
<evidence type="ECO:0000256" key="6">
    <source>
        <dbReference type="SAM" id="Phobius"/>
    </source>
</evidence>
<feature type="transmembrane region" description="Helical" evidence="6">
    <location>
        <begin position="12"/>
        <end position="35"/>
    </location>
</feature>
<dbReference type="InterPro" id="IPR036259">
    <property type="entry name" value="MFS_trans_sf"/>
</dbReference>
<dbReference type="Proteomes" id="UP000189545">
    <property type="component" value="Chromosome"/>
</dbReference>
<feature type="transmembrane region" description="Helical" evidence="6">
    <location>
        <begin position="151"/>
        <end position="171"/>
    </location>
</feature>